<dbReference type="Proteomes" id="UP000294914">
    <property type="component" value="Unassembled WGS sequence"/>
</dbReference>
<proteinExistence type="predicted"/>
<reference evidence="2 3" key="1">
    <citation type="submission" date="2019-03" db="EMBL/GenBank/DDBJ databases">
        <title>Genomic Encyclopedia of Type Strains, Phase IV (KMG-IV): sequencing the most valuable type-strain genomes for metagenomic binning, comparative biology and taxonomic classification.</title>
        <authorList>
            <person name="Goeker M."/>
        </authorList>
    </citation>
    <scope>NUCLEOTIDE SEQUENCE [LARGE SCALE GENOMIC DNA]</scope>
    <source>
        <strain evidence="2 3">DSM 16326</strain>
    </source>
</reference>
<dbReference type="Pfam" id="PF10504">
    <property type="entry name" value="DUF2452"/>
    <property type="match status" value="1"/>
</dbReference>
<accession>A0A4R8IK89</accession>
<dbReference type="OrthoDB" id="662061at2"/>
<dbReference type="EMBL" id="SOQX01000005">
    <property type="protein sequence ID" value="TDY00494.1"/>
    <property type="molecule type" value="Genomic_DNA"/>
</dbReference>
<gene>
    <name evidence="2" type="ORF">EDC23_1995</name>
</gene>
<feature type="compositionally biased region" description="Basic and acidic residues" evidence="1">
    <location>
        <begin position="1"/>
        <end position="21"/>
    </location>
</feature>
<evidence type="ECO:0000313" key="3">
    <source>
        <dbReference type="Proteomes" id="UP000294914"/>
    </source>
</evidence>
<comment type="caution">
    <text evidence="2">The sequence shown here is derived from an EMBL/GenBank/DDBJ whole genome shotgun (WGS) entry which is preliminary data.</text>
</comment>
<evidence type="ECO:0000256" key="1">
    <source>
        <dbReference type="SAM" id="MobiDB-lite"/>
    </source>
</evidence>
<feature type="region of interest" description="Disordered" evidence="1">
    <location>
        <begin position="1"/>
        <end position="25"/>
    </location>
</feature>
<sequence>MTNDDETKKYSGELHQGEDRSAPYPVSRLAPAFELVDLAKQISEADKMINTRVSSKLNVIADQIRHLQEEARQVLEDTQKDQQLHQAACNFQRQPGHIYHLYRKPDGRTWFSMLSPDDWRGQPPNEYVGSYRLEADMSWTDMATVNEHDNDDTRELVKRLLEGHGL</sequence>
<evidence type="ECO:0000313" key="2">
    <source>
        <dbReference type="EMBL" id="TDY00494.1"/>
    </source>
</evidence>
<name>A0A4R8IK89_9GAMM</name>
<dbReference type="PANTHER" id="PTHR14553">
    <property type="entry name" value="UNCHARACTERIZED PROTEIN C1ORF50"/>
    <property type="match status" value="1"/>
</dbReference>
<dbReference type="PANTHER" id="PTHR14553:SF1">
    <property type="entry name" value="SIMILAR TO CHROMOSOME 1 OPEN READING FRAME 50"/>
    <property type="match status" value="1"/>
</dbReference>
<dbReference type="AlphaFoldDB" id="A0A4R8IK89"/>
<keyword evidence="3" id="KW-1185">Reference proteome</keyword>
<protein>
    <submittedName>
        <fullName evidence="2">Uncharacterized protein DUF2452</fullName>
    </submittedName>
</protein>
<dbReference type="InterPro" id="IPR019534">
    <property type="entry name" value="DUF2452"/>
</dbReference>
<organism evidence="2 3">
    <name type="scientific">Thiohalophilus thiocyanatoxydans</name>
    <dbReference type="NCBI Taxonomy" id="381308"/>
    <lineage>
        <taxon>Bacteria</taxon>
        <taxon>Pseudomonadati</taxon>
        <taxon>Pseudomonadota</taxon>
        <taxon>Gammaproteobacteria</taxon>
        <taxon>Thiohalomonadales</taxon>
        <taxon>Thiohalophilaceae</taxon>
        <taxon>Thiohalophilus</taxon>
    </lineage>
</organism>
<dbReference type="RefSeq" id="WP_134084052.1">
    <property type="nucleotide sequence ID" value="NZ_SOQX01000005.1"/>
</dbReference>